<name>A0A5C3LXE0_9AGAR</name>
<evidence type="ECO:0000256" key="4">
    <source>
        <dbReference type="ARBA" id="ARBA00024855"/>
    </source>
</evidence>
<keyword evidence="3" id="KW-0789">Thiol protease inhibitor</keyword>
<accession>A0A5C3LXE0</accession>
<sequence>MPLNTNSLYNIRFVPNGVTNLDFVGGMYATAPSKVGESVQAEALGPSATGWQAWQVENIGGDNYFISTLAPLVFDTPTFVQGWQHNKEVCQGEPVIYGANKLSEFAITPADLPDTYHILVGSGRSEIGAQYAVAEGDTNDLVINSYPVIADLEKLLPRWQFIPVEPSQAAPTS</sequence>
<dbReference type="InterPro" id="IPR019508">
    <property type="entry name" value="Prot_inh_I48_clitocypin"/>
</dbReference>
<comment type="subunit">
    <text evidence="1">Homodimer.</text>
</comment>
<dbReference type="EMBL" id="ML213607">
    <property type="protein sequence ID" value="TFK37502.1"/>
    <property type="molecule type" value="Genomic_DNA"/>
</dbReference>
<dbReference type="GO" id="GO:0004869">
    <property type="term" value="F:cysteine-type endopeptidase inhibitor activity"/>
    <property type="evidence" value="ECO:0007669"/>
    <property type="project" value="UniProtKB-KW"/>
</dbReference>
<evidence type="ECO:0000313" key="6">
    <source>
        <dbReference type="EMBL" id="TFK37502.1"/>
    </source>
</evidence>
<evidence type="ECO:0000256" key="3">
    <source>
        <dbReference type="ARBA" id="ARBA00022704"/>
    </source>
</evidence>
<dbReference type="OrthoDB" id="3027255at2759"/>
<evidence type="ECO:0000256" key="1">
    <source>
        <dbReference type="ARBA" id="ARBA00011738"/>
    </source>
</evidence>
<keyword evidence="7" id="KW-1185">Reference proteome</keyword>
<dbReference type="AlphaFoldDB" id="A0A5C3LXE0"/>
<reference evidence="6 7" key="1">
    <citation type="journal article" date="2019" name="Nat. Ecol. Evol.">
        <title>Megaphylogeny resolves global patterns of mushroom evolution.</title>
        <authorList>
            <person name="Varga T."/>
            <person name="Krizsan K."/>
            <person name="Foldi C."/>
            <person name="Dima B."/>
            <person name="Sanchez-Garcia M."/>
            <person name="Sanchez-Ramirez S."/>
            <person name="Szollosi G.J."/>
            <person name="Szarkandi J.G."/>
            <person name="Papp V."/>
            <person name="Albert L."/>
            <person name="Andreopoulos W."/>
            <person name="Angelini C."/>
            <person name="Antonin V."/>
            <person name="Barry K.W."/>
            <person name="Bougher N.L."/>
            <person name="Buchanan P."/>
            <person name="Buyck B."/>
            <person name="Bense V."/>
            <person name="Catcheside P."/>
            <person name="Chovatia M."/>
            <person name="Cooper J."/>
            <person name="Damon W."/>
            <person name="Desjardin D."/>
            <person name="Finy P."/>
            <person name="Geml J."/>
            <person name="Haridas S."/>
            <person name="Hughes K."/>
            <person name="Justo A."/>
            <person name="Karasinski D."/>
            <person name="Kautmanova I."/>
            <person name="Kiss B."/>
            <person name="Kocsube S."/>
            <person name="Kotiranta H."/>
            <person name="LaButti K.M."/>
            <person name="Lechner B.E."/>
            <person name="Liimatainen K."/>
            <person name="Lipzen A."/>
            <person name="Lukacs Z."/>
            <person name="Mihaltcheva S."/>
            <person name="Morgado L.N."/>
            <person name="Niskanen T."/>
            <person name="Noordeloos M.E."/>
            <person name="Ohm R.A."/>
            <person name="Ortiz-Santana B."/>
            <person name="Ovrebo C."/>
            <person name="Racz N."/>
            <person name="Riley R."/>
            <person name="Savchenko A."/>
            <person name="Shiryaev A."/>
            <person name="Soop K."/>
            <person name="Spirin V."/>
            <person name="Szebenyi C."/>
            <person name="Tomsovsky M."/>
            <person name="Tulloss R.E."/>
            <person name="Uehling J."/>
            <person name="Grigoriev I.V."/>
            <person name="Vagvolgyi C."/>
            <person name="Papp T."/>
            <person name="Martin F.M."/>
            <person name="Miettinen O."/>
            <person name="Hibbett D.S."/>
            <person name="Nagy L.G."/>
        </authorList>
    </citation>
    <scope>NUCLEOTIDE SEQUENCE [LARGE SCALE GENOMIC DNA]</scope>
    <source>
        <strain evidence="6 7">CBS 166.37</strain>
    </source>
</reference>
<evidence type="ECO:0000256" key="2">
    <source>
        <dbReference type="ARBA" id="ARBA00022690"/>
    </source>
</evidence>
<dbReference type="Proteomes" id="UP000308652">
    <property type="component" value="Unassembled WGS sequence"/>
</dbReference>
<evidence type="ECO:0000313" key="7">
    <source>
        <dbReference type="Proteomes" id="UP000308652"/>
    </source>
</evidence>
<proteinExistence type="inferred from homology"/>
<dbReference type="Pfam" id="PF10467">
    <property type="entry name" value="Inhibitor_I48"/>
    <property type="match status" value="1"/>
</dbReference>
<gene>
    <name evidence="6" type="ORF">BDQ12DRAFT_723961</name>
</gene>
<keyword evidence="2" id="KW-0646">Protease inhibitor</keyword>
<evidence type="ECO:0000256" key="5">
    <source>
        <dbReference type="ARBA" id="ARBA00025775"/>
    </source>
</evidence>
<dbReference type="Gene3D" id="2.80.10.50">
    <property type="match status" value="1"/>
</dbReference>
<comment type="similarity">
    <text evidence="5">Belongs to the protease inhibitor I48 family.</text>
</comment>
<comment type="function">
    <text evidence="4">Binds and inhibits cysteine proteinases. Inhibits most strongly papain and cathepsin L, more weakly bromelain and cathepsin B while it is completely ineffective against cathepsin H.</text>
</comment>
<organism evidence="6 7">
    <name type="scientific">Crucibulum laeve</name>
    <dbReference type="NCBI Taxonomy" id="68775"/>
    <lineage>
        <taxon>Eukaryota</taxon>
        <taxon>Fungi</taxon>
        <taxon>Dikarya</taxon>
        <taxon>Basidiomycota</taxon>
        <taxon>Agaricomycotina</taxon>
        <taxon>Agaricomycetes</taxon>
        <taxon>Agaricomycetidae</taxon>
        <taxon>Agaricales</taxon>
        <taxon>Agaricineae</taxon>
        <taxon>Nidulariaceae</taxon>
        <taxon>Crucibulum</taxon>
    </lineage>
</organism>
<protein>
    <submittedName>
        <fullName evidence="6">Uncharacterized protein</fullName>
    </submittedName>
</protein>